<dbReference type="PANTHER" id="PTHR32305:SF15">
    <property type="entry name" value="PROTEIN RHSA-RELATED"/>
    <property type="match status" value="1"/>
</dbReference>
<evidence type="ECO:0000259" key="1">
    <source>
        <dbReference type="Pfam" id="PF13930"/>
    </source>
</evidence>
<protein>
    <submittedName>
        <fullName evidence="2">Type IV secretion protein Rhs</fullName>
    </submittedName>
</protein>
<dbReference type="InterPro" id="IPR044927">
    <property type="entry name" value="Endonuclea_NS_2"/>
</dbReference>
<dbReference type="PRINTS" id="PR00394">
    <property type="entry name" value="RHSPROTEIN"/>
</dbReference>
<gene>
    <name evidence="2" type="ORF">HA050_20850</name>
</gene>
<dbReference type="InterPro" id="IPR044929">
    <property type="entry name" value="DNA/RNA_non-sp_Endonuclease_sf"/>
</dbReference>
<dbReference type="Gene3D" id="2.180.10.10">
    <property type="entry name" value="RHS repeat-associated core"/>
    <property type="match status" value="1"/>
</dbReference>
<organism evidence="2 3">
    <name type="scientific">Iodobacter violaceini</name>
    <dbReference type="NCBI Taxonomy" id="3044271"/>
    <lineage>
        <taxon>Bacteria</taxon>
        <taxon>Pseudomonadati</taxon>
        <taxon>Pseudomonadota</taxon>
        <taxon>Betaproteobacteria</taxon>
        <taxon>Neisseriales</taxon>
        <taxon>Chitinibacteraceae</taxon>
        <taxon>Iodobacter</taxon>
    </lineage>
</organism>
<dbReference type="InterPro" id="IPR050708">
    <property type="entry name" value="T6SS_VgrG/RHS"/>
</dbReference>
<evidence type="ECO:0000313" key="2">
    <source>
        <dbReference type="EMBL" id="NHQ88551.1"/>
    </source>
</evidence>
<comment type="caution">
    <text evidence="2">The sequence shown here is derived from an EMBL/GenBank/DDBJ whole genome shotgun (WGS) entry which is preliminary data.</text>
</comment>
<dbReference type="PANTHER" id="PTHR32305">
    <property type="match status" value="1"/>
</dbReference>
<feature type="domain" description="Type VII secretion system protein EssD-like" evidence="1">
    <location>
        <begin position="116"/>
        <end position="191"/>
    </location>
</feature>
<dbReference type="NCBIfam" id="TIGR03696">
    <property type="entry name" value="Rhs_assc_core"/>
    <property type="match status" value="1"/>
</dbReference>
<dbReference type="Gene3D" id="3.40.570.10">
    <property type="entry name" value="Extracellular Endonuclease, subunit A"/>
    <property type="match status" value="1"/>
</dbReference>
<sequence length="208" mass="22641">MSEAAKTAGINNPLRFQGQYADEESGLHYNRYRYYDPEIGRFISSDPIGLLGGFNTHAYAPNPVEWVDSLGLAKANYRYKHGPNGELRSATAKITQADIGKGTCTNCSSRAKARALGEGCDDAGHAIGKQLGGDGGVNGTFPQNPNINRGVFRDFENDTARRVQAGDNVILRVTPVYNAGSTRPHEVIYQRRVNGVTERHVFNNPGCP</sequence>
<reference evidence="2 3" key="1">
    <citation type="submission" date="2020-03" db="EMBL/GenBank/DDBJ databases">
        <title>Draft genome sequence of environmentally isolated violet-colored cultures.</title>
        <authorList>
            <person name="Wilson H.S."/>
        </authorList>
    </citation>
    <scope>NUCLEOTIDE SEQUENCE [LARGE SCALE GENOMIC DNA]</scope>
    <source>
        <strain evidence="2 3">HSC-16F04</strain>
    </source>
</reference>
<evidence type="ECO:0000313" key="3">
    <source>
        <dbReference type="Proteomes" id="UP000712570"/>
    </source>
</evidence>
<dbReference type="Pfam" id="PF13930">
    <property type="entry name" value="Endonuclea_NS_2"/>
    <property type="match status" value="1"/>
</dbReference>
<name>A0ABX0KXM9_9NEIS</name>
<keyword evidence="3" id="KW-1185">Reference proteome</keyword>
<dbReference type="EMBL" id="JAAOLX010000017">
    <property type="protein sequence ID" value="NHQ88551.1"/>
    <property type="molecule type" value="Genomic_DNA"/>
</dbReference>
<accession>A0ABX0KXM9</accession>
<proteinExistence type="predicted"/>
<dbReference type="Proteomes" id="UP000712570">
    <property type="component" value="Unassembled WGS sequence"/>
</dbReference>
<dbReference type="InterPro" id="IPR022385">
    <property type="entry name" value="Rhs_assc_core"/>
</dbReference>